<dbReference type="AlphaFoldDB" id="A0A1R3KE01"/>
<dbReference type="PANTHER" id="PTHR31672:SF13">
    <property type="entry name" value="F-BOX PROTEIN CPR30-LIKE"/>
    <property type="match status" value="1"/>
</dbReference>
<feature type="domain" description="F-box" evidence="1">
    <location>
        <begin position="24"/>
        <end position="58"/>
    </location>
</feature>
<organism evidence="2 3">
    <name type="scientific">Corchorus olitorius</name>
    <dbReference type="NCBI Taxonomy" id="93759"/>
    <lineage>
        <taxon>Eukaryota</taxon>
        <taxon>Viridiplantae</taxon>
        <taxon>Streptophyta</taxon>
        <taxon>Embryophyta</taxon>
        <taxon>Tracheophyta</taxon>
        <taxon>Spermatophyta</taxon>
        <taxon>Magnoliopsida</taxon>
        <taxon>eudicotyledons</taxon>
        <taxon>Gunneridae</taxon>
        <taxon>Pentapetalae</taxon>
        <taxon>rosids</taxon>
        <taxon>malvids</taxon>
        <taxon>Malvales</taxon>
        <taxon>Malvaceae</taxon>
        <taxon>Grewioideae</taxon>
        <taxon>Apeibeae</taxon>
        <taxon>Corchorus</taxon>
    </lineage>
</organism>
<evidence type="ECO:0000313" key="2">
    <source>
        <dbReference type="EMBL" id="OMP05321.1"/>
    </source>
</evidence>
<dbReference type="EMBL" id="AWUE01014034">
    <property type="protein sequence ID" value="OMP05321.1"/>
    <property type="molecule type" value="Genomic_DNA"/>
</dbReference>
<dbReference type="Pfam" id="PF00646">
    <property type="entry name" value="F-box"/>
    <property type="match status" value="1"/>
</dbReference>
<evidence type="ECO:0000313" key="3">
    <source>
        <dbReference type="Proteomes" id="UP000187203"/>
    </source>
</evidence>
<keyword evidence="3" id="KW-1185">Reference proteome</keyword>
<name>A0A1R3KE01_9ROSI</name>
<comment type="caution">
    <text evidence="2">The sequence shown here is derived from an EMBL/GenBank/DDBJ whole genome shotgun (WGS) entry which is preliminary data.</text>
</comment>
<accession>A0A1R3KE01</accession>
<protein>
    <recommendedName>
        <fullName evidence="1">F-box domain-containing protein</fullName>
    </recommendedName>
</protein>
<dbReference type="PANTHER" id="PTHR31672">
    <property type="entry name" value="BNACNNG10540D PROTEIN"/>
    <property type="match status" value="1"/>
</dbReference>
<evidence type="ECO:0000259" key="1">
    <source>
        <dbReference type="Pfam" id="PF00646"/>
    </source>
</evidence>
<dbReference type="InterPro" id="IPR001810">
    <property type="entry name" value="F-box_dom"/>
</dbReference>
<reference evidence="3" key="1">
    <citation type="submission" date="2013-09" db="EMBL/GenBank/DDBJ databases">
        <title>Corchorus olitorius genome sequencing.</title>
        <authorList>
            <person name="Alam M."/>
            <person name="Haque M.S."/>
            <person name="Islam M.S."/>
            <person name="Emdad E.M."/>
            <person name="Islam M.M."/>
            <person name="Ahmed B."/>
            <person name="Halim A."/>
            <person name="Hossen Q.M.M."/>
            <person name="Hossain M.Z."/>
            <person name="Ahmed R."/>
            <person name="Khan M.M."/>
            <person name="Islam R."/>
            <person name="Rashid M.M."/>
            <person name="Khan S.A."/>
            <person name="Rahman M.S."/>
            <person name="Alam M."/>
            <person name="Yahiya A.S."/>
            <person name="Khan M.S."/>
            <person name="Azam M.S."/>
            <person name="Haque T."/>
            <person name="Lashkar M.Z.H."/>
            <person name="Akhand A.I."/>
            <person name="Morshed G."/>
            <person name="Roy S."/>
            <person name="Uddin K.S."/>
            <person name="Rabeya T."/>
            <person name="Hossain A.S."/>
            <person name="Chowdhury A."/>
            <person name="Snigdha A.R."/>
            <person name="Mortoza M.S."/>
            <person name="Matin S.A."/>
            <person name="Hoque S.M.E."/>
            <person name="Islam M.K."/>
            <person name="Roy D.K."/>
            <person name="Haider R."/>
            <person name="Moosa M.M."/>
            <person name="Elias S.M."/>
            <person name="Hasan A.M."/>
            <person name="Jahan S."/>
            <person name="Shafiuddin M."/>
            <person name="Mahmood N."/>
            <person name="Shommy N.S."/>
        </authorList>
    </citation>
    <scope>NUCLEOTIDE SEQUENCE [LARGE SCALE GENOMIC DNA]</scope>
    <source>
        <strain evidence="3">cv. O-4</strain>
    </source>
</reference>
<gene>
    <name evidence="2" type="ORF">COLO4_08922</name>
</gene>
<dbReference type="Proteomes" id="UP000187203">
    <property type="component" value="Unassembled WGS sequence"/>
</dbReference>
<dbReference type="InterPro" id="IPR050796">
    <property type="entry name" value="SCF_F-box_component"/>
</dbReference>
<proteinExistence type="predicted"/>
<dbReference type="STRING" id="93759.A0A1R3KE01"/>
<sequence>MTRYRMFNQSRRKKSPAEEVFAIDDLLTEILQRLPTKVVVQLKLVAKQWQSVISSPHFSLSHTRYQDEEGFLKPSALFQDVVYLQPSTTFMFVPLDRDTTQLPSFDFIDAPYLKIMQSCTDWFFKYRIDLEIEVQTLVYMPNLEDYEVQWFAIHSDEDEGDSMVAIFRNGISVSYNFKEEEIRFARGCPEVENFQYDYDRFRACPYFETLSFV</sequence>
<dbReference type="InterPro" id="IPR036047">
    <property type="entry name" value="F-box-like_dom_sf"/>
</dbReference>
<dbReference type="SUPFAM" id="SSF81383">
    <property type="entry name" value="F-box domain"/>
    <property type="match status" value="1"/>
</dbReference>